<reference evidence="2 3" key="1">
    <citation type="submission" date="2019-03" db="EMBL/GenBank/DDBJ databases">
        <title>Genomic analyses of the natural microbiome of Caenorhabditis elegans.</title>
        <authorList>
            <person name="Samuel B."/>
        </authorList>
    </citation>
    <scope>NUCLEOTIDE SEQUENCE [LARGE SCALE GENOMIC DNA]</scope>
    <source>
        <strain evidence="2 3">JUb89</strain>
    </source>
</reference>
<dbReference type="PANTHER" id="PTHR40278">
    <property type="entry name" value="DNA UTILIZATION PROTEIN HOFN"/>
    <property type="match status" value="1"/>
</dbReference>
<keyword evidence="1" id="KW-0472">Membrane</keyword>
<keyword evidence="1" id="KW-1133">Transmembrane helix</keyword>
<gene>
    <name evidence="2" type="ORF">EC844_10365</name>
</gene>
<sequence length="209" mass="23653">MSKINLLPWRDELRELKKQRFIAISILSAVCGLFSVMLAWSYFAYKFEDQNEANQLIVSSNQSLDQQLKKIQGLKEQRNAIIEHMRLIQGLQSQRPTTVRIIDELVRVIPAGMYLTKISRVDGRFSIEGRAENPNTVAELMRRLEASPWFRNAFMSRFLAVEEKTMPATGSVVPRVEAKYGSFTVTADVGEIANPQVSSSPSAVMEEAK</sequence>
<dbReference type="OrthoDB" id="5296173at2"/>
<comment type="caution">
    <text evidence="2">The sequence shown here is derived from an EMBL/GenBank/DDBJ whole genome shotgun (WGS) entry which is preliminary data.</text>
</comment>
<dbReference type="AlphaFoldDB" id="A0A4R1Y246"/>
<dbReference type="InterPro" id="IPR052534">
    <property type="entry name" value="Extracell_DNA_Util/SecSys_Comp"/>
</dbReference>
<dbReference type="GO" id="GO:0043107">
    <property type="term" value="P:type IV pilus-dependent motility"/>
    <property type="evidence" value="ECO:0007669"/>
    <property type="project" value="TreeGrafter"/>
</dbReference>
<dbReference type="PANTHER" id="PTHR40278:SF2">
    <property type="entry name" value="TYPE IV PILUS INNER MEMBRANE COMPONENT PILN"/>
    <property type="match status" value="1"/>
</dbReference>
<proteinExistence type="predicted"/>
<dbReference type="Proteomes" id="UP000294963">
    <property type="component" value="Unassembled WGS sequence"/>
</dbReference>
<dbReference type="EMBL" id="SLVJ01000003">
    <property type="protein sequence ID" value="TCM69120.1"/>
    <property type="molecule type" value="Genomic_DNA"/>
</dbReference>
<keyword evidence="1" id="KW-0812">Transmembrane</keyword>
<dbReference type="GO" id="GO:0043683">
    <property type="term" value="P:type IV pilus assembly"/>
    <property type="evidence" value="ECO:0007669"/>
    <property type="project" value="TreeGrafter"/>
</dbReference>
<dbReference type="Pfam" id="PF05137">
    <property type="entry name" value="PilN"/>
    <property type="match status" value="1"/>
</dbReference>
<organism evidence="2 3">
    <name type="scientific">Acinetobacter calcoaceticus</name>
    <dbReference type="NCBI Taxonomy" id="471"/>
    <lineage>
        <taxon>Bacteria</taxon>
        <taxon>Pseudomonadati</taxon>
        <taxon>Pseudomonadota</taxon>
        <taxon>Gammaproteobacteria</taxon>
        <taxon>Moraxellales</taxon>
        <taxon>Moraxellaceae</taxon>
        <taxon>Acinetobacter</taxon>
        <taxon>Acinetobacter calcoaceticus/baumannii complex</taxon>
    </lineage>
</organism>
<dbReference type="InterPro" id="IPR007813">
    <property type="entry name" value="PilN"/>
</dbReference>
<keyword evidence="3" id="KW-1185">Reference proteome</keyword>
<accession>A0A4R1Y246</accession>
<evidence type="ECO:0000313" key="3">
    <source>
        <dbReference type="Proteomes" id="UP000294963"/>
    </source>
</evidence>
<evidence type="ECO:0000313" key="2">
    <source>
        <dbReference type="EMBL" id="TCM69120.1"/>
    </source>
</evidence>
<feature type="transmembrane region" description="Helical" evidence="1">
    <location>
        <begin position="21"/>
        <end position="45"/>
    </location>
</feature>
<name>A0A4R1Y246_ACICA</name>
<protein>
    <submittedName>
        <fullName evidence="2">Type IV pilus assembly protein PilN</fullName>
    </submittedName>
</protein>
<evidence type="ECO:0000256" key="1">
    <source>
        <dbReference type="SAM" id="Phobius"/>
    </source>
</evidence>